<dbReference type="PANTHER" id="PTHR15730">
    <property type="entry name" value="EXPERIMENTAL AUTOIMMUNE PROSTATITIS ANTIGEN 2-RELATED"/>
    <property type="match status" value="1"/>
</dbReference>
<dbReference type="Gene3D" id="3.40.390.80">
    <property type="entry name" value="Peptidase M60, enhancin-like domain 2"/>
    <property type="match status" value="1"/>
</dbReference>
<proteinExistence type="predicted"/>
<reference evidence="2" key="2">
    <citation type="submission" date="2025-09" db="UniProtKB">
        <authorList>
            <consortium name="Ensembl"/>
        </authorList>
    </citation>
    <scope>IDENTIFICATION</scope>
</reference>
<organism evidence="2 3">
    <name type="scientific">Leptobrachium leishanense</name>
    <name type="common">Leishan spiny toad</name>
    <dbReference type="NCBI Taxonomy" id="445787"/>
    <lineage>
        <taxon>Eukaryota</taxon>
        <taxon>Metazoa</taxon>
        <taxon>Chordata</taxon>
        <taxon>Craniata</taxon>
        <taxon>Vertebrata</taxon>
        <taxon>Euteleostomi</taxon>
        <taxon>Amphibia</taxon>
        <taxon>Batrachia</taxon>
        <taxon>Anura</taxon>
        <taxon>Pelobatoidea</taxon>
        <taxon>Megophryidae</taxon>
        <taxon>Leptobrachium</taxon>
    </lineage>
</organism>
<dbReference type="InterPro" id="IPR031161">
    <property type="entry name" value="Peptidase_M60_dom"/>
</dbReference>
<evidence type="ECO:0000313" key="2">
    <source>
        <dbReference type="Ensembl" id="ENSLLEP00000031930.1"/>
    </source>
</evidence>
<dbReference type="InterPro" id="IPR035423">
    <property type="entry name" value="M60-like_N"/>
</dbReference>
<dbReference type="InterPro" id="IPR042279">
    <property type="entry name" value="Pep_M60_3"/>
</dbReference>
<name>A0A8C5Q560_9ANUR</name>
<dbReference type="PANTHER" id="PTHR15730:SF5">
    <property type="entry name" value="SI:CH211-210B2.2-RELATED"/>
    <property type="match status" value="1"/>
</dbReference>
<dbReference type="Pfam" id="PF13402">
    <property type="entry name" value="Peptidase_M60"/>
    <property type="match status" value="1"/>
</dbReference>
<dbReference type="PROSITE" id="PS51723">
    <property type="entry name" value="PEPTIDASE_M60"/>
    <property type="match status" value="1"/>
</dbReference>
<dbReference type="Proteomes" id="UP000694569">
    <property type="component" value="Unplaced"/>
</dbReference>
<accession>A0A8C5Q560</accession>
<dbReference type="Gene3D" id="1.10.390.30">
    <property type="entry name" value="Peptidase M60, enhancin-like domain 3"/>
    <property type="match status" value="1"/>
</dbReference>
<dbReference type="Ensembl" id="ENSLLET00000033150.1">
    <property type="protein sequence ID" value="ENSLLEP00000031930.1"/>
    <property type="gene ID" value="ENSLLEG00000020223.1"/>
</dbReference>
<dbReference type="InterPro" id="IPR051244">
    <property type="entry name" value="TCAF"/>
</dbReference>
<dbReference type="GO" id="GO:0044325">
    <property type="term" value="F:transmembrane transporter binding"/>
    <property type="evidence" value="ECO:0007669"/>
    <property type="project" value="TreeGrafter"/>
</dbReference>
<reference evidence="2" key="1">
    <citation type="submission" date="2025-08" db="UniProtKB">
        <authorList>
            <consortium name="Ensembl"/>
        </authorList>
    </citation>
    <scope>IDENTIFICATION</scope>
</reference>
<keyword evidence="3" id="KW-1185">Reference proteome</keyword>
<dbReference type="AlphaFoldDB" id="A0A8C5Q560"/>
<dbReference type="GO" id="GO:0090314">
    <property type="term" value="P:positive regulation of protein targeting to membrane"/>
    <property type="evidence" value="ECO:0007669"/>
    <property type="project" value="TreeGrafter"/>
</dbReference>
<feature type="domain" description="Peptidase M60" evidence="1">
    <location>
        <begin position="544"/>
        <end position="842"/>
    </location>
</feature>
<evidence type="ECO:0000313" key="3">
    <source>
        <dbReference type="Proteomes" id="UP000694569"/>
    </source>
</evidence>
<evidence type="ECO:0000259" key="1">
    <source>
        <dbReference type="PROSITE" id="PS51723"/>
    </source>
</evidence>
<dbReference type="GeneTree" id="ENSGT00390000017365"/>
<protein>
    <recommendedName>
        <fullName evidence="1">Peptidase M60 domain-containing protein</fullName>
    </recommendedName>
</protein>
<dbReference type="SMART" id="SM01276">
    <property type="entry name" value="M60-like"/>
    <property type="match status" value="1"/>
</dbReference>
<sequence length="917" mass="103587">MPDQNGINASESYRALVKNITSLDFTGTQVPCDLLLTGENAFPIVVNNKNQVLIAASHYGKGRIVVIAHEAYISSPHFTQFIENAIEWLKPSPDSLIGVHKKFISTVQSLAVKGHDVEPTYDFYRRFGVYCTRAYDDRQSSELIWALKEGGGLLIGGQAWYWMSQNKSKNVLLDFPGNKVTSVAGIQFLNNYGHKDVFFITPEVPLCPLVSNYKWDVREEIQQLMDGITELRIFDSGTASHLLIHGQRAFPLVLDESNKTYLAACYYGKGRVIVATHEHQINKAHQKQLIPNLISWLDAGRNGKIGLQKDLHELPTLLHEVGIASEVSDVDDRLSVYCCTSYKNNNLNKIQEFVAEGGGLLIGGQAWYWSLQNPGVDELLNYPGNKIISHFGISMVAGGNPPNKLQPINAHDLSLSYQCRRALSQLQNVFDMNQQITAPLVSWMVKLAEDCATILSIEDNSQTFYPIKSVLINFLLKFGLPEVSKAKPAKSRSKEAFLLRLVAGLKNTYPNYERIVASLIPEPSTLPVSSAQSLEINGTNKGREAWRSTGLYVPPGKIARVIFPTSAVNNGLEVQVGCHSDDLSDLPELKRPPVVIQRYSVNKTTVPVSNIFGGLLYVIIPRECSLEQMSIVIEGAILAPYFKHGETPVDSWVEEICHYPSPWAELETEDVIFTVPSNVITSLKNPTRSLSLWDKIMAAMFKLSGLPTPSVRPERFVADVQISEGWMHSGYPIMYHQECAQIFVNHRDILRGTWGATHELGHNLQLREWELPPHTNEALCNLWAIYVHENVLGMPRADAHLELDPQIREERIKNHLERGSPIEEWTEWLCLEPYLQLQESFGWAPYMKLFSDYQNMVGVKEENPFKMNLWAELFSQAVQKDLIPFFKSWKWPIDEKTTRKVSSLPEWTENPMKKYIQ</sequence>
<dbReference type="Pfam" id="PF17291">
    <property type="entry name" value="M60-like_N"/>
    <property type="match status" value="1"/>
</dbReference>
<dbReference type="OrthoDB" id="10260387at2759"/>
<dbReference type="GO" id="GO:0005886">
    <property type="term" value="C:plasma membrane"/>
    <property type="evidence" value="ECO:0007669"/>
    <property type="project" value="TreeGrafter"/>
</dbReference>
<dbReference type="FunFam" id="3.40.390.80:FF:000001">
    <property type="entry name" value="TRPM8 channel-associated factor 1"/>
    <property type="match status" value="1"/>
</dbReference>